<comment type="caution">
    <text evidence="1">The sequence shown here is derived from an EMBL/GenBank/DDBJ whole genome shotgun (WGS) entry which is preliminary data.</text>
</comment>
<sequence length="234" mass="27407">MTVRERLLTSGFRCLLLGYLLRNKGYRKEIENNYYALFKKRSHKFFSRNAKRLSENFAFTLLGNRDFLPEIPGEVQSGKGGVFLTLHFGIWEVLPSIFARAGFRVGIAVSSQKYSLVSRILERIRRRDGVFLVRSVPEMLSLVRRGFLLGFAVDNTRRVERFSLDIFWRGFRIVKTPFVIAERAKCPLYSIFGFLSREKKVVVKIERINGPEEFARSALDFVREYPEEWVFWGK</sequence>
<accession>A0A7C3URQ7</accession>
<evidence type="ECO:0008006" key="2">
    <source>
        <dbReference type="Google" id="ProtNLM"/>
    </source>
</evidence>
<protein>
    <recommendedName>
        <fullName evidence="2">Lysophospholipid acyltransferase family protein</fullName>
    </recommendedName>
</protein>
<proteinExistence type="predicted"/>
<dbReference type="EMBL" id="DTMQ01000040">
    <property type="protein sequence ID" value="HGE99628.1"/>
    <property type="molecule type" value="Genomic_DNA"/>
</dbReference>
<gene>
    <name evidence="1" type="ORF">ENX07_06130</name>
</gene>
<dbReference type="AlphaFoldDB" id="A0A7C3URQ7"/>
<name>A0A7C3URQ7_UNCW3</name>
<evidence type="ECO:0000313" key="1">
    <source>
        <dbReference type="EMBL" id="HGE99628.1"/>
    </source>
</evidence>
<organism evidence="1">
    <name type="scientific">candidate division WOR-3 bacterium</name>
    <dbReference type="NCBI Taxonomy" id="2052148"/>
    <lineage>
        <taxon>Bacteria</taxon>
        <taxon>Bacteria division WOR-3</taxon>
    </lineage>
</organism>
<reference evidence="1" key="1">
    <citation type="journal article" date="2020" name="mSystems">
        <title>Genome- and Community-Level Interaction Insights into Carbon Utilization and Element Cycling Functions of Hydrothermarchaeota in Hydrothermal Sediment.</title>
        <authorList>
            <person name="Zhou Z."/>
            <person name="Liu Y."/>
            <person name="Xu W."/>
            <person name="Pan J."/>
            <person name="Luo Z.H."/>
            <person name="Li M."/>
        </authorList>
    </citation>
    <scope>NUCLEOTIDE SEQUENCE [LARGE SCALE GENOMIC DNA]</scope>
    <source>
        <strain evidence="1">SpSt-906</strain>
    </source>
</reference>